<dbReference type="EMBL" id="JNVN01005461">
    <property type="protein sequence ID" value="KHJ30049.1"/>
    <property type="molecule type" value="Genomic_DNA"/>
</dbReference>
<dbReference type="Proteomes" id="UP000030854">
    <property type="component" value="Unassembled WGS sequence"/>
</dbReference>
<proteinExistence type="predicted"/>
<dbReference type="AlphaFoldDB" id="A0A0B1NZN3"/>
<gene>
    <name evidence="1" type="ORF">EV44_g3732</name>
</gene>
<name>A0A0B1NZN3_UNCNE</name>
<comment type="caution">
    <text evidence="1">The sequence shown here is derived from an EMBL/GenBank/DDBJ whole genome shotgun (WGS) entry which is preliminary data.</text>
</comment>
<evidence type="ECO:0000313" key="2">
    <source>
        <dbReference type="Proteomes" id="UP000030854"/>
    </source>
</evidence>
<protein>
    <submittedName>
        <fullName evidence="1">Uncharacterized protein</fullName>
    </submittedName>
</protein>
<organism evidence="1 2">
    <name type="scientific">Uncinula necator</name>
    <name type="common">Grape powdery mildew</name>
    <dbReference type="NCBI Taxonomy" id="52586"/>
    <lineage>
        <taxon>Eukaryota</taxon>
        <taxon>Fungi</taxon>
        <taxon>Dikarya</taxon>
        <taxon>Ascomycota</taxon>
        <taxon>Pezizomycotina</taxon>
        <taxon>Leotiomycetes</taxon>
        <taxon>Erysiphales</taxon>
        <taxon>Erysiphaceae</taxon>
        <taxon>Erysiphe</taxon>
    </lineage>
</organism>
<reference evidence="1 2" key="1">
    <citation type="journal article" date="2014" name="BMC Genomics">
        <title>Adaptive genomic structural variation in the grape powdery mildew pathogen, Erysiphe necator.</title>
        <authorList>
            <person name="Jones L."/>
            <person name="Riaz S."/>
            <person name="Morales-Cruz A."/>
            <person name="Amrine K.C."/>
            <person name="McGuire B."/>
            <person name="Gubler W.D."/>
            <person name="Walker M.A."/>
            <person name="Cantu D."/>
        </authorList>
    </citation>
    <scope>NUCLEOTIDE SEQUENCE [LARGE SCALE GENOMIC DNA]</scope>
    <source>
        <strain evidence="2">c</strain>
    </source>
</reference>
<evidence type="ECO:0000313" key="1">
    <source>
        <dbReference type="EMBL" id="KHJ30049.1"/>
    </source>
</evidence>
<sequence length="159" mass="18114">MKIHQQPLRHQKSPQFLTELTSTSADLNSVLLQSRPDNDTTNATLKIKKNLSSSIKNPIDNEIHLLPRAKQVERPYRLPELPVHLPPPQPITEPNLTKISHPGPNVMPQADFNQSINLLQYNNIAIPSIDKYNGQTDILEYLEDFETRFALLPQVYSTD</sequence>
<keyword evidence="2" id="KW-1185">Reference proteome</keyword>
<dbReference type="HOGENOM" id="CLU_1662111_0_0_1"/>
<accession>A0A0B1NZN3</accession>